<dbReference type="PANTHER" id="PTHR48044">
    <property type="entry name" value="GLYCOSYLTRANSFERASE"/>
    <property type="match status" value="1"/>
</dbReference>
<organism evidence="1 2">
    <name type="scientific">Solanum tuberosum</name>
    <name type="common">Potato</name>
    <dbReference type="NCBI Taxonomy" id="4113"/>
    <lineage>
        <taxon>Eukaryota</taxon>
        <taxon>Viridiplantae</taxon>
        <taxon>Streptophyta</taxon>
        <taxon>Embryophyta</taxon>
        <taxon>Tracheophyta</taxon>
        <taxon>Spermatophyta</taxon>
        <taxon>Magnoliopsida</taxon>
        <taxon>eudicotyledons</taxon>
        <taxon>Gunneridae</taxon>
        <taxon>Pentapetalae</taxon>
        <taxon>asterids</taxon>
        <taxon>lamiids</taxon>
        <taxon>Solanales</taxon>
        <taxon>Solanaceae</taxon>
        <taxon>Solanoideae</taxon>
        <taxon>Solaneae</taxon>
        <taxon>Solanum</taxon>
    </lineage>
</organism>
<sequence>MYCNHYVPAAGLPIPLEDELLKKLPSNDDCYNPEDVEHHAKYLNHCMGKNAGDIFNTSQVIDGTAFVDSMAHLATIQNKMLWALGPILLTQDHDKIQIKHLCLDWLNKQPPKSVLYVSFGTSTSFSTHQIKDLAIGLELSKQMFIWNIVSRLMASEEGDMIRNRSQELSKAVRRSTEEGGVSRMELESFVAHITR</sequence>
<dbReference type="Gene3D" id="3.40.50.2000">
    <property type="entry name" value="Glycogen Phosphorylase B"/>
    <property type="match status" value="2"/>
</dbReference>
<evidence type="ECO:0000313" key="2">
    <source>
        <dbReference type="Proteomes" id="UP000826656"/>
    </source>
</evidence>
<dbReference type="EMBL" id="JAIVGD010000023">
    <property type="protein sequence ID" value="KAH0743562.1"/>
    <property type="molecule type" value="Genomic_DNA"/>
</dbReference>
<comment type="caution">
    <text evidence="1">The sequence shown here is derived from an EMBL/GenBank/DDBJ whole genome shotgun (WGS) entry which is preliminary data.</text>
</comment>
<dbReference type="PANTHER" id="PTHR48044:SF80">
    <property type="entry name" value="ZEATIN O-XYLOSYLTRANSFERASE-LIKE"/>
    <property type="match status" value="1"/>
</dbReference>
<evidence type="ECO:0000313" key="1">
    <source>
        <dbReference type="EMBL" id="KAH0743562.1"/>
    </source>
</evidence>
<dbReference type="SUPFAM" id="SSF53756">
    <property type="entry name" value="UDP-Glycosyltransferase/glycogen phosphorylase"/>
    <property type="match status" value="1"/>
</dbReference>
<protein>
    <submittedName>
        <fullName evidence="1">Uncharacterized protein</fullName>
    </submittedName>
</protein>
<gene>
    <name evidence="1" type="ORF">KY290_031555</name>
</gene>
<dbReference type="Proteomes" id="UP000826656">
    <property type="component" value="Unassembled WGS sequence"/>
</dbReference>
<name>A0ABQ7U9I7_SOLTU</name>
<keyword evidence="2" id="KW-1185">Reference proteome</keyword>
<accession>A0ABQ7U9I7</accession>
<proteinExistence type="predicted"/>
<reference evidence="1 2" key="1">
    <citation type="journal article" date="2021" name="bioRxiv">
        <title>Chromosome-scale and haplotype-resolved genome assembly of a tetraploid potato cultivar.</title>
        <authorList>
            <person name="Sun H."/>
            <person name="Jiao W.-B."/>
            <person name="Krause K."/>
            <person name="Campoy J.A."/>
            <person name="Goel M."/>
            <person name="Folz-Donahue K."/>
            <person name="Kukat C."/>
            <person name="Huettel B."/>
            <person name="Schneeberger K."/>
        </authorList>
    </citation>
    <scope>NUCLEOTIDE SEQUENCE [LARGE SCALE GENOMIC DNA]</scope>
    <source>
        <strain evidence="1">SolTubOtavaFocal</strain>
        <tissue evidence="1">Leaves</tissue>
    </source>
</reference>